<evidence type="ECO:0000259" key="2">
    <source>
        <dbReference type="Pfam" id="PF03235"/>
    </source>
</evidence>
<dbReference type="EMBL" id="CAADEX010000027">
    <property type="protein sequence ID" value="VFJ50128.1"/>
    <property type="molecule type" value="Genomic_DNA"/>
</dbReference>
<dbReference type="Pfam" id="PF03235">
    <property type="entry name" value="GmrSD_N"/>
    <property type="match status" value="1"/>
</dbReference>
<feature type="domain" description="GmrSD restriction endonucleases N-terminal" evidence="2">
    <location>
        <begin position="50"/>
        <end position="193"/>
    </location>
</feature>
<dbReference type="PANTHER" id="PTHR39639:SF1">
    <property type="entry name" value="DUF262 DOMAIN-CONTAINING PROTEIN"/>
    <property type="match status" value="1"/>
</dbReference>
<gene>
    <name evidence="3" type="ORF">BECKDK2373B_GA0170837_102711</name>
</gene>
<evidence type="ECO:0000256" key="1">
    <source>
        <dbReference type="SAM" id="MobiDB-lite"/>
    </source>
</evidence>
<feature type="compositionally biased region" description="Polar residues" evidence="1">
    <location>
        <begin position="1"/>
        <end position="16"/>
    </location>
</feature>
<evidence type="ECO:0000313" key="3">
    <source>
        <dbReference type="EMBL" id="VFJ50128.1"/>
    </source>
</evidence>
<feature type="region of interest" description="Disordered" evidence="1">
    <location>
        <begin position="1"/>
        <end position="29"/>
    </location>
</feature>
<dbReference type="PANTHER" id="PTHR39639">
    <property type="entry name" value="CHROMOSOME 16, WHOLE GENOME SHOTGUN SEQUENCE"/>
    <property type="match status" value="1"/>
</dbReference>
<name>A0A450SCK6_9GAMM</name>
<accession>A0A450SCK6</accession>
<proteinExistence type="predicted"/>
<dbReference type="AlphaFoldDB" id="A0A450SCK6"/>
<protein>
    <recommendedName>
        <fullName evidence="2">GmrSD restriction endonucleases N-terminal domain-containing protein</fullName>
    </recommendedName>
</protein>
<sequence length="373" mass="43246">MNTDVRQQTLSPTGNAQAEEEIEGLGGNEDAHWTDYPIDTMMIRHETRTVHDILRRIDQGSFIMDPDFQRDFIWPDDKQSKLIESVLMRIPLPVLYLSEDLKGNMVVVDGLQRLSTFQRFANNKLRLKLPHQPELDKKRFKDLPPKFQNRIEDCNLTLYVLDAKAPERARLDIFERVNSGLPLTRQQMRNSLYSGPATRFLEEEAGTEIFIEATGRSLNSKTMRDREFVNRFCAFQLLPLDKYKSDMDDFLAEALKRMNERDKDDLGKLSVEFRTGLANNFAVFGKHAFRKHTNPLTGRSVLNASLWDVMSTGLSKYQTQQVEKCAELLREGFFQLMKDSAFIDSITYGPNDVKKVRYRFATAETMFWEVFGD</sequence>
<dbReference type="InterPro" id="IPR004919">
    <property type="entry name" value="GmrSD_N"/>
</dbReference>
<reference evidence="3" key="1">
    <citation type="submission" date="2019-02" db="EMBL/GenBank/DDBJ databases">
        <authorList>
            <person name="Gruber-Vodicka R. H."/>
            <person name="Seah K. B. B."/>
        </authorList>
    </citation>
    <scope>NUCLEOTIDE SEQUENCE</scope>
    <source>
        <strain evidence="3">BECK_DK47</strain>
    </source>
</reference>
<organism evidence="3">
    <name type="scientific">Candidatus Kentrum sp. DK</name>
    <dbReference type="NCBI Taxonomy" id="2126562"/>
    <lineage>
        <taxon>Bacteria</taxon>
        <taxon>Pseudomonadati</taxon>
        <taxon>Pseudomonadota</taxon>
        <taxon>Gammaproteobacteria</taxon>
        <taxon>Candidatus Kentrum</taxon>
    </lineage>
</organism>